<keyword evidence="2" id="KW-0813">Transport</keyword>
<dbReference type="AlphaFoldDB" id="A0A660CC14"/>
<dbReference type="NCBIfam" id="TIGR00787">
    <property type="entry name" value="dctP"/>
    <property type="match status" value="1"/>
</dbReference>
<evidence type="ECO:0000313" key="5">
    <source>
        <dbReference type="EMBL" id="TWH18355.1"/>
    </source>
</evidence>
<dbReference type="Gene3D" id="3.40.190.170">
    <property type="entry name" value="Bacterial extracellular solute-binding protein, family 7"/>
    <property type="match status" value="1"/>
</dbReference>
<protein>
    <submittedName>
        <fullName evidence="5">C4-dicarboxylate transporter DctM subunit</fullName>
    </submittedName>
</protein>
<dbReference type="RefSeq" id="WP_030533110.1">
    <property type="nucleotide sequence ID" value="NZ_JOIJ01000012.1"/>
</dbReference>
<name>A0A660CC14_9PSEU</name>
<accession>A0A660CC14</accession>
<gene>
    <name evidence="5" type="ORF">JD82_00171</name>
</gene>
<dbReference type="GO" id="GO:0030288">
    <property type="term" value="C:outer membrane-bounded periplasmic space"/>
    <property type="evidence" value="ECO:0007669"/>
    <property type="project" value="InterPro"/>
</dbReference>
<dbReference type="PANTHER" id="PTHR33376:SF7">
    <property type="entry name" value="C4-DICARBOXYLATE-BINDING PROTEIN DCTB"/>
    <property type="match status" value="1"/>
</dbReference>
<dbReference type="PROSITE" id="PS51257">
    <property type="entry name" value="PROKAR_LIPOPROTEIN"/>
    <property type="match status" value="1"/>
</dbReference>
<dbReference type="Pfam" id="PF03480">
    <property type="entry name" value="DctP"/>
    <property type="match status" value="1"/>
</dbReference>
<dbReference type="InterPro" id="IPR018389">
    <property type="entry name" value="DctP_fam"/>
</dbReference>
<dbReference type="InterPro" id="IPR004682">
    <property type="entry name" value="TRAP_DctP"/>
</dbReference>
<dbReference type="EMBL" id="VLJV01000001">
    <property type="protein sequence ID" value="TWH18355.1"/>
    <property type="molecule type" value="Genomic_DNA"/>
</dbReference>
<feature type="chain" id="PRO_5025005226" evidence="4">
    <location>
        <begin position="27"/>
        <end position="335"/>
    </location>
</feature>
<evidence type="ECO:0000256" key="3">
    <source>
        <dbReference type="ARBA" id="ARBA00022729"/>
    </source>
</evidence>
<keyword evidence="6" id="KW-1185">Reference proteome</keyword>
<evidence type="ECO:0000313" key="6">
    <source>
        <dbReference type="Proteomes" id="UP000317303"/>
    </source>
</evidence>
<dbReference type="InterPro" id="IPR038404">
    <property type="entry name" value="TRAP_DctP_sf"/>
</dbReference>
<feature type="signal peptide" evidence="4">
    <location>
        <begin position="1"/>
        <end position="26"/>
    </location>
</feature>
<comment type="similarity">
    <text evidence="1">Belongs to the bacterial solute-binding protein 7 family.</text>
</comment>
<dbReference type="Proteomes" id="UP000317303">
    <property type="component" value="Unassembled WGS sequence"/>
</dbReference>
<sequence length="335" mass="36958">MMSKRLRGAVALLACLALGACGSPSAQPDGPVYTWDMTVTVGESSTWYQAAERFADTLERESGGRMQLRVFTGEQLSAGDPAAGVEQLMNGDKDFSYNSTIIYAGIDPRFGAINAPFLYKDYDEADRALHGGAVPAYEKLTSEIGITMLGFGESGFRQLTNNMRPVEQPSDLAGIKTRIPGIGMFTDFFRDLGANPTTMNFSEVFTALQQGTIEGQENPMDVISSSGLAEVQQYLTIWNYVYDPLVLGMNQELFESLSPEDRKIVQDAAADANAFQIKTNRGLEQEQIAEQSELMETSELSDAQIERFRRAVGPLYEQYEEVWGPEMVRAVSPER</sequence>
<comment type="caution">
    <text evidence="5">The sequence shown here is derived from an EMBL/GenBank/DDBJ whole genome shotgun (WGS) entry which is preliminary data.</text>
</comment>
<dbReference type="NCBIfam" id="NF037995">
    <property type="entry name" value="TRAP_S1"/>
    <property type="match status" value="1"/>
</dbReference>
<proteinExistence type="inferred from homology"/>
<dbReference type="PIRSF" id="PIRSF006470">
    <property type="entry name" value="DctB"/>
    <property type="match status" value="1"/>
</dbReference>
<keyword evidence="3 4" id="KW-0732">Signal</keyword>
<evidence type="ECO:0000256" key="4">
    <source>
        <dbReference type="SAM" id="SignalP"/>
    </source>
</evidence>
<dbReference type="PANTHER" id="PTHR33376">
    <property type="match status" value="1"/>
</dbReference>
<reference evidence="5 6" key="1">
    <citation type="submission" date="2019-07" db="EMBL/GenBank/DDBJ databases">
        <title>R&amp;d 2014.</title>
        <authorList>
            <person name="Klenk H.-P."/>
        </authorList>
    </citation>
    <scope>NUCLEOTIDE SEQUENCE [LARGE SCALE GENOMIC DNA]</scope>
    <source>
        <strain evidence="5 6">DSM 43194</strain>
    </source>
</reference>
<evidence type="ECO:0000256" key="2">
    <source>
        <dbReference type="ARBA" id="ARBA00022448"/>
    </source>
</evidence>
<evidence type="ECO:0000256" key="1">
    <source>
        <dbReference type="ARBA" id="ARBA00009023"/>
    </source>
</evidence>
<dbReference type="GO" id="GO:0055085">
    <property type="term" value="P:transmembrane transport"/>
    <property type="evidence" value="ECO:0007669"/>
    <property type="project" value="InterPro"/>
</dbReference>
<organism evidence="5 6">
    <name type="scientific">Prauserella rugosa</name>
    <dbReference type="NCBI Taxonomy" id="43354"/>
    <lineage>
        <taxon>Bacteria</taxon>
        <taxon>Bacillati</taxon>
        <taxon>Actinomycetota</taxon>
        <taxon>Actinomycetes</taxon>
        <taxon>Pseudonocardiales</taxon>
        <taxon>Pseudonocardiaceae</taxon>
        <taxon>Prauserella</taxon>
    </lineage>
</organism>